<feature type="compositionally biased region" description="Low complexity" evidence="1">
    <location>
        <begin position="545"/>
        <end position="557"/>
    </location>
</feature>
<feature type="region of interest" description="Disordered" evidence="1">
    <location>
        <begin position="619"/>
        <end position="638"/>
    </location>
</feature>
<feature type="region of interest" description="Disordered" evidence="1">
    <location>
        <begin position="734"/>
        <end position="786"/>
    </location>
</feature>
<evidence type="ECO:0000256" key="2">
    <source>
        <dbReference type="SAM" id="Phobius"/>
    </source>
</evidence>
<proteinExistence type="predicted"/>
<feature type="compositionally biased region" description="Low complexity" evidence="1">
    <location>
        <begin position="966"/>
        <end position="993"/>
    </location>
</feature>
<feature type="transmembrane region" description="Helical" evidence="2">
    <location>
        <begin position="53"/>
        <end position="76"/>
    </location>
</feature>
<evidence type="ECO:0000313" key="3">
    <source>
        <dbReference type="EMBL" id="RYM34125.1"/>
    </source>
</evidence>
<feature type="region of interest" description="Disordered" evidence="1">
    <location>
        <begin position="910"/>
        <end position="994"/>
    </location>
</feature>
<feature type="region of interest" description="Disordered" evidence="1">
    <location>
        <begin position="485"/>
        <end position="513"/>
    </location>
</feature>
<evidence type="ECO:0000313" key="4">
    <source>
        <dbReference type="Proteomes" id="UP000293952"/>
    </source>
</evidence>
<dbReference type="Proteomes" id="UP000293952">
    <property type="component" value="Unassembled WGS sequence"/>
</dbReference>
<feature type="transmembrane region" description="Helical" evidence="2">
    <location>
        <begin position="156"/>
        <end position="178"/>
    </location>
</feature>
<name>A0A4Q4KLG5_9FLAO</name>
<feature type="compositionally biased region" description="Basic and acidic residues" evidence="1">
    <location>
        <begin position="739"/>
        <end position="766"/>
    </location>
</feature>
<feature type="compositionally biased region" description="Gly residues" evidence="1">
    <location>
        <begin position="926"/>
        <end position="937"/>
    </location>
</feature>
<feature type="compositionally biased region" description="Basic and acidic residues" evidence="1">
    <location>
        <begin position="939"/>
        <end position="957"/>
    </location>
</feature>
<gene>
    <name evidence="3" type="ORF">ERX46_09200</name>
</gene>
<accession>A0A4Q4KLG5</accession>
<keyword evidence="4" id="KW-1185">Reference proteome</keyword>
<evidence type="ECO:0000256" key="1">
    <source>
        <dbReference type="SAM" id="MobiDB-lite"/>
    </source>
</evidence>
<feature type="compositionally biased region" description="Basic and acidic residues" evidence="1">
    <location>
        <begin position="501"/>
        <end position="513"/>
    </location>
</feature>
<feature type="region of interest" description="Disordered" evidence="1">
    <location>
        <begin position="536"/>
        <end position="557"/>
    </location>
</feature>
<comment type="caution">
    <text evidence="3">The sequence shown here is derived from an EMBL/GenBank/DDBJ whole genome shotgun (WGS) entry which is preliminary data.</text>
</comment>
<keyword evidence="2" id="KW-0472">Membrane</keyword>
<dbReference type="EMBL" id="SETE01000003">
    <property type="protein sequence ID" value="RYM34125.1"/>
    <property type="molecule type" value="Genomic_DNA"/>
</dbReference>
<keyword evidence="2" id="KW-1133">Transmembrane helix</keyword>
<keyword evidence="2" id="KW-0812">Transmembrane</keyword>
<sequence>MGTFDDLISQVDAFIRKYYKNLMIKGLFLFLIIFLATFLLVSGLEFIGRFNSFIRAFLFFSFILLNGYVLIKYFIVPLSKLFSFGKRISRFQAANIIGNFFPSVNDRLLNTLQLQETTVSNPKNIDFLKASIQQNSKQLNTLSFASAIDYSANKKFLRYFIPVLTTVVLIGIMAPNFFSDSTQRIIQYNQVFELAPDFTFELDNQKLIVEEGSSIKVEVTLTPNPGKALPDRVYLESDEGTFLMEKTANNKAAYTLSNLNNNLPFRFKAAKAVSKTFTVDVVKRTSLGHLKVDIDYPNYLNRVSETIENPGDLILPEGSQITWNGITKNTKSLTIVSSDTTIQYEGKSGFRFIQKAKKSSSLSFILENKELATFDSTTYNIDVIKDEYPSISLTNRNDSVQKNKIYFSGNVKDDHGLTRVVFHYSILKKDGSEFKEVISVPGIIGSQSPFSMTFNIDQLPLELEDNVTYYFTVYDNDGVHGPKATKSSVFQHKTPSLDELQEQRKSDKDDAKEELKELIRESQEFKEQINRLKKEMANTKNSSWQQQKQVESLQKQQESLKSKLEQLKDKMKSSFEEKSKLSPMDEKLMEKQKEIENLLESIMDDELKKLLEELEEMMKQNDSKDLMEKMEEGEMTAEEMDRQLDRTMEMLKTMDVEERVEDLQKSLEELAKDQDKLKEDIEDGMNKEDAAKKQEDLNKKFYEVKKDLEEMLKKNEELERPLSFEDLDKVAEEVEEEMKDAKEDIENDKKSSAGEKQKKASEKMEEMASQMAAQMQESQEEQQEEDLESLRALLENLMRLSFDQEANMEAFKSTDIYDPMFVELGKKQRSIIDNLKPVKDSLRALADRIPKIASFIEQELGEIEKQYKYIPSHIGEREKRQLGVKQQFAMTSINNLALFLNETLESAQQSLAKMQGDKSCDKPGQGKPGKGKPGQGKPGDMESMKEMLKKQLKDMKKGANSGGSKPGSKPGGMLPMNSQQAAKMAAQQNAMQKKLQELREQMNKDGSGDGNKLNDLLKELEKQEEKLINKEWTTELIDRQQEILTRLLESEKAMQERGLDEQRESNSGKDQKIGNQIEFLEYKNQKEKQIELLRTLDPSFSKYYKEKANAYFLNVN</sequence>
<evidence type="ECO:0008006" key="5">
    <source>
        <dbReference type="Google" id="ProtNLM"/>
    </source>
</evidence>
<organism evidence="3 4">
    <name type="scientific">Brumimicrobium glaciale</name>
    <dbReference type="NCBI Taxonomy" id="200475"/>
    <lineage>
        <taxon>Bacteria</taxon>
        <taxon>Pseudomonadati</taxon>
        <taxon>Bacteroidota</taxon>
        <taxon>Flavobacteriia</taxon>
        <taxon>Flavobacteriales</taxon>
        <taxon>Crocinitomicaceae</taxon>
        <taxon>Brumimicrobium</taxon>
    </lineage>
</organism>
<protein>
    <recommendedName>
        <fullName evidence="5">DUF4175 family protein</fullName>
    </recommendedName>
</protein>
<dbReference type="AlphaFoldDB" id="A0A4Q4KLG5"/>
<feature type="compositionally biased region" description="Low complexity" evidence="1">
    <location>
        <begin position="767"/>
        <end position="777"/>
    </location>
</feature>
<feature type="compositionally biased region" description="Basic and acidic residues" evidence="1">
    <location>
        <begin position="619"/>
        <end position="632"/>
    </location>
</feature>
<feature type="transmembrane region" description="Helical" evidence="2">
    <location>
        <begin position="26"/>
        <end position="47"/>
    </location>
</feature>
<reference evidence="3 4" key="1">
    <citation type="submission" date="2019-02" db="EMBL/GenBank/DDBJ databases">
        <title>Genome sequence of the sea-ice species Brumimicrobium glaciale.</title>
        <authorList>
            <person name="Bowman J.P."/>
        </authorList>
    </citation>
    <scope>NUCLEOTIDE SEQUENCE [LARGE SCALE GENOMIC DNA]</scope>
    <source>
        <strain evidence="3 4">IC156</strain>
    </source>
</reference>
<dbReference type="RefSeq" id="WP_130093566.1">
    <property type="nucleotide sequence ID" value="NZ_SETE01000003.1"/>
</dbReference>
<dbReference type="OrthoDB" id="9812498at2"/>
<feature type="compositionally biased region" description="Polar residues" evidence="1">
    <location>
        <begin position="485"/>
        <end position="494"/>
    </location>
</feature>